<reference evidence="2 3" key="1">
    <citation type="submission" date="2024-11" db="EMBL/GenBank/DDBJ databases">
        <title>Adaptive evolution of stress response genes in parasites aligns with host niche diversity.</title>
        <authorList>
            <person name="Hahn C."/>
            <person name="Resl P."/>
        </authorList>
    </citation>
    <scope>NUCLEOTIDE SEQUENCE [LARGE SCALE GENOMIC DNA]</scope>
    <source>
        <strain evidence="2">EGGRZ-B1_66</strain>
        <tissue evidence="2">Body</tissue>
    </source>
</reference>
<comment type="caution">
    <text evidence="2">The sequence shown here is derived from an EMBL/GenBank/DDBJ whole genome shotgun (WGS) entry which is preliminary data.</text>
</comment>
<gene>
    <name evidence="2" type="ORF">Ciccas_011292</name>
</gene>
<organism evidence="2 3">
    <name type="scientific">Cichlidogyrus casuarinus</name>
    <dbReference type="NCBI Taxonomy" id="1844966"/>
    <lineage>
        <taxon>Eukaryota</taxon>
        <taxon>Metazoa</taxon>
        <taxon>Spiralia</taxon>
        <taxon>Lophotrochozoa</taxon>
        <taxon>Platyhelminthes</taxon>
        <taxon>Monogenea</taxon>
        <taxon>Monopisthocotylea</taxon>
        <taxon>Dactylogyridea</taxon>
        <taxon>Ancyrocephalidae</taxon>
        <taxon>Cichlidogyrus</taxon>
    </lineage>
</organism>
<feature type="region of interest" description="Disordered" evidence="1">
    <location>
        <begin position="1"/>
        <end position="55"/>
    </location>
</feature>
<protein>
    <submittedName>
        <fullName evidence="2">Uncharacterized protein</fullName>
    </submittedName>
</protein>
<proteinExistence type="predicted"/>
<name>A0ABD2PRP8_9PLAT</name>
<accession>A0ABD2PRP8</accession>
<feature type="compositionally biased region" description="Polar residues" evidence="1">
    <location>
        <begin position="1"/>
        <end position="23"/>
    </location>
</feature>
<evidence type="ECO:0000313" key="2">
    <source>
        <dbReference type="EMBL" id="KAL3310145.1"/>
    </source>
</evidence>
<feature type="compositionally biased region" description="Acidic residues" evidence="1">
    <location>
        <begin position="33"/>
        <end position="43"/>
    </location>
</feature>
<sequence>MYSNVKSHADQTPTTKRTCTSTVEKSESKDDTSAEDSSEEEASNDYVPENRELQNTDKNYESFDAIYEVAAQKQASTRDVFAFVNATIQDLNGLKTSAPYKYVSHSKIAKEYRKRGLTAMMDHLSTVSNVIAIGFDGKKNNLRKFRMKGESKESITVVQFPNQA</sequence>
<keyword evidence="3" id="KW-1185">Reference proteome</keyword>
<dbReference type="AlphaFoldDB" id="A0ABD2PRP8"/>
<dbReference type="EMBL" id="JBJKFK010003200">
    <property type="protein sequence ID" value="KAL3310145.1"/>
    <property type="molecule type" value="Genomic_DNA"/>
</dbReference>
<evidence type="ECO:0000313" key="3">
    <source>
        <dbReference type="Proteomes" id="UP001626550"/>
    </source>
</evidence>
<evidence type="ECO:0000256" key="1">
    <source>
        <dbReference type="SAM" id="MobiDB-lite"/>
    </source>
</evidence>
<dbReference type="Proteomes" id="UP001626550">
    <property type="component" value="Unassembled WGS sequence"/>
</dbReference>